<dbReference type="AlphaFoldDB" id="A0AAD6KJ66"/>
<comment type="similarity">
    <text evidence="2">Belongs to the RLP family.</text>
</comment>
<dbReference type="InterPro" id="IPR013210">
    <property type="entry name" value="LRR_N_plant-typ"/>
</dbReference>
<accession>A0AAD6KJ66</accession>
<feature type="signal peptide" evidence="14">
    <location>
        <begin position="1"/>
        <end position="31"/>
    </location>
</feature>
<dbReference type="FunFam" id="3.80.10.10:FF:000111">
    <property type="entry name" value="LRR receptor-like serine/threonine-protein kinase ERECTA"/>
    <property type="match status" value="1"/>
</dbReference>
<dbReference type="Pfam" id="PF00560">
    <property type="entry name" value="LRR_1"/>
    <property type="match status" value="8"/>
</dbReference>
<evidence type="ECO:0000256" key="6">
    <source>
        <dbReference type="ARBA" id="ARBA00022729"/>
    </source>
</evidence>
<dbReference type="FunFam" id="3.80.10.10:FF:000095">
    <property type="entry name" value="LRR receptor-like serine/threonine-protein kinase GSO1"/>
    <property type="match status" value="2"/>
</dbReference>
<dbReference type="GO" id="GO:0005886">
    <property type="term" value="C:plasma membrane"/>
    <property type="evidence" value="ECO:0007669"/>
    <property type="project" value="UniProtKB-SubCell"/>
</dbReference>
<keyword evidence="9 13" id="KW-0472">Membrane</keyword>
<evidence type="ECO:0000256" key="12">
    <source>
        <dbReference type="SAM" id="MobiDB-lite"/>
    </source>
</evidence>
<dbReference type="PANTHER" id="PTHR48052:SF85">
    <property type="entry name" value="LEUCINE-RICH REPEAT-CONTAINING N-TERMINAL PLANT-TYPE DOMAIN-CONTAINING PROTEIN"/>
    <property type="match status" value="1"/>
</dbReference>
<evidence type="ECO:0000256" key="4">
    <source>
        <dbReference type="ARBA" id="ARBA00022614"/>
    </source>
</evidence>
<dbReference type="Pfam" id="PF08263">
    <property type="entry name" value="LRRNT_2"/>
    <property type="match status" value="1"/>
</dbReference>
<evidence type="ECO:0000256" key="8">
    <source>
        <dbReference type="ARBA" id="ARBA00022989"/>
    </source>
</evidence>
<keyword evidence="6 14" id="KW-0732">Signal</keyword>
<dbReference type="SUPFAM" id="SSF52058">
    <property type="entry name" value="L domain-like"/>
    <property type="match status" value="2"/>
</dbReference>
<feature type="domain" description="Leucine-rich repeat-containing N-terminal plant-type" evidence="15">
    <location>
        <begin position="39"/>
        <end position="88"/>
    </location>
</feature>
<evidence type="ECO:0000259" key="15">
    <source>
        <dbReference type="Pfam" id="PF08263"/>
    </source>
</evidence>
<proteinExistence type="inferred from homology"/>
<evidence type="ECO:0000256" key="9">
    <source>
        <dbReference type="ARBA" id="ARBA00023136"/>
    </source>
</evidence>
<sequence>MIMASPSHGTLSSVCLPLLTMLFLLVRTSTSVQTLCHGAERSALLHFIRSFSIRTISPTTSYAHPKTESWKLRGESSDCCLWDGVECDEDTGYVTGLDLGSSSLHGSISSTSSLFQLVHLRRLSLGGNDFNYSRVPSKLALLSSLTHLNLSNSMFSGDIPIEITELSHLTSLDLGRNVDSPARNLLELRSFDLRRLARDLTGIEHLDLSSVNISSTVPDVLANLSSLTFLNLKDCNLQGLIPSSLGDLTGLGYLNLGRNNFSGQVPSSLANLTQLELLSLSHNSFISPSLSWLGNLNKIRVLHLSGIDLAGEIPLSLRNMTQLSQLHLSKNRLTGKIPLWISNLTQLTLVHLRHNELHGPIPESMSKLVNLEELKLEYNQLSGTIEFNMFASLKHLAMLQIRRNNLTVLTMISDNTTLPKFKYLALGDCNLSEFPEFLRSQDELIYLHLGRNKIQGQIPKWLGDIGHKTLSILILRNNFFTGFEQSWELSLLTKLQWLELDSNKLEGQLPIPSPSLVGYSISNNFLTGEILPSLCNLRSLGFLDLSYNNLSGKFPNCLGDFSDSLLVLNLSNNFFSGRVPQVFRDESSLRMIDLSHNQLEGQLPRSLTNCRKMEILDLSYNRISDKFPFWLANLPKLQVLILRSNQFSGSIKSPDTMLEFHKLQIIDLSYNNFTGILASEFFQTLRSMRFSDLKEFTYMQTIHTFQLPIYSRDFTYRYEINLANKGLYMKYWQIPNVIAAIDLSSNTLQGDIPQSIGTLEMVNALNLSNNHLSGGIPSVLGNLAKLESLDLSQNMLSGEIPQNLTQLTFLAYFNVSHNQLVGPIPQGKQFNTFDNSSYEGNSGLYMEHSPKKPESSDAPPQHPNLPKHQGFNHILTKDNEWIAVVIGYGSGLVVGVVAGLRVSSRIPEWFVKTFGRRQGNQRRGGVRGVRH</sequence>
<comment type="subcellular location">
    <subcellularLocation>
        <location evidence="1">Cell membrane</location>
        <topology evidence="1">Single-pass type I membrane protein</topology>
    </subcellularLocation>
</comment>
<evidence type="ECO:0000256" key="10">
    <source>
        <dbReference type="ARBA" id="ARBA00023170"/>
    </source>
</evidence>
<keyword evidence="8 13" id="KW-1133">Transmembrane helix</keyword>
<feature type="chain" id="PRO_5042009130" description="Leucine-rich repeat-containing N-terminal plant-type domain-containing protein" evidence="14">
    <location>
        <begin position="32"/>
        <end position="931"/>
    </location>
</feature>
<dbReference type="PRINTS" id="PR00019">
    <property type="entry name" value="LEURICHRPT"/>
</dbReference>
<comment type="caution">
    <text evidence="16">The sequence shown here is derived from an EMBL/GenBank/DDBJ whole genome shotgun (WGS) entry which is preliminary data.</text>
</comment>
<evidence type="ECO:0000256" key="5">
    <source>
        <dbReference type="ARBA" id="ARBA00022692"/>
    </source>
</evidence>
<dbReference type="EMBL" id="JAPFFJ010000006">
    <property type="protein sequence ID" value="KAJ6423397.1"/>
    <property type="molecule type" value="Genomic_DNA"/>
</dbReference>
<dbReference type="InterPro" id="IPR003591">
    <property type="entry name" value="Leu-rich_rpt_typical-subtyp"/>
</dbReference>
<organism evidence="16 17">
    <name type="scientific">Salix udensis</name>
    <dbReference type="NCBI Taxonomy" id="889485"/>
    <lineage>
        <taxon>Eukaryota</taxon>
        <taxon>Viridiplantae</taxon>
        <taxon>Streptophyta</taxon>
        <taxon>Embryophyta</taxon>
        <taxon>Tracheophyta</taxon>
        <taxon>Spermatophyta</taxon>
        <taxon>Magnoliopsida</taxon>
        <taxon>eudicotyledons</taxon>
        <taxon>Gunneridae</taxon>
        <taxon>Pentapetalae</taxon>
        <taxon>rosids</taxon>
        <taxon>fabids</taxon>
        <taxon>Malpighiales</taxon>
        <taxon>Salicaceae</taxon>
        <taxon>Saliceae</taxon>
        <taxon>Salix</taxon>
    </lineage>
</organism>
<evidence type="ECO:0000256" key="1">
    <source>
        <dbReference type="ARBA" id="ARBA00004251"/>
    </source>
</evidence>
<evidence type="ECO:0000256" key="11">
    <source>
        <dbReference type="ARBA" id="ARBA00023180"/>
    </source>
</evidence>
<feature type="region of interest" description="Disordered" evidence="12">
    <location>
        <begin position="841"/>
        <end position="868"/>
    </location>
</feature>
<dbReference type="InterPro" id="IPR032675">
    <property type="entry name" value="LRR_dom_sf"/>
</dbReference>
<evidence type="ECO:0000256" key="7">
    <source>
        <dbReference type="ARBA" id="ARBA00022737"/>
    </source>
</evidence>
<evidence type="ECO:0000256" key="14">
    <source>
        <dbReference type="SAM" id="SignalP"/>
    </source>
</evidence>
<reference evidence="16 17" key="1">
    <citation type="journal article" date="2023" name="Int. J. Mol. Sci.">
        <title>De Novo Assembly and Annotation of 11 Diverse Shrub Willow (Salix) Genomes Reveals Novel Gene Organization in Sex-Linked Regions.</title>
        <authorList>
            <person name="Hyden B."/>
            <person name="Feng K."/>
            <person name="Yates T.B."/>
            <person name="Jawdy S."/>
            <person name="Cereghino C."/>
            <person name="Smart L.B."/>
            <person name="Muchero W."/>
        </authorList>
    </citation>
    <scope>NUCLEOTIDE SEQUENCE [LARGE SCALE GENOMIC DNA]</scope>
    <source>
        <tissue evidence="16">Shoot tip</tissue>
    </source>
</reference>
<evidence type="ECO:0000313" key="16">
    <source>
        <dbReference type="EMBL" id="KAJ6423397.1"/>
    </source>
</evidence>
<evidence type="ECO:0000313" key="17">
    <source>
        <dbReference type="Proteomes" id="UP001162972"/>
    </source>
</evidence>
<dbReference type="InterPro" id="IPR001611">
    <property type="entry name" value="Leu-rich_rpt"/>
</dbReference>
<keyword evidence="17" id="KW-1185">Reference proteome</keyword>
<evidence type="ECO:0000256" key="2">
    <source>
        <dbReference type="ARBA" id="ARBA00009592"/>
    </source>
</evidence>
<keyword evidence="10" id="KW-0675">Receptor</keyword>
<keyword evidence="11" id="KW-0325">Glycoprotein</keyword>
<dbReference type="Gene3D" id="3.80.10.10">
    <property type="entry name" value="Ribonuclease Inhibitor"/>
    <property type="match status" value="6"/>
</dbReference>
<keyword evidence="5 13" id="KW-0812">Transmembrane</keyword>
<feature type="transmembrane region" description="Helical" evidence="13">
    <location>
        <begin position="881"/>
        <end position="902"/>
    </location>
</feature>
<keyword evidence="3" id="KW-1003">Cell membrane</keyword>
<evidence type="ECO:0000256" key="13">
    <source>
        <dbReference type="SAM" id="Phobius"/>
    </source>
</evidence>
<keyword evidence="4" id="KW-0433">Leucine-rich repeat</keyword>
<keyword evidence="7" id="KW-0677">Repeat</keyword>
<protein>
    <recommendedName>
        <fullName evidence="15">Leucine-rich repeat-containing N-terminal plant-type domain-containing protein</fullName>
    </recommendedName>
</protein>
<dbReference type="SMART" id="SM00369">
    <property type="entry name" value="LRR_TYP"/>
    <property type="match status" value="11"/>
</dbReference>
<dbReference type="PANTHER" id="PTHR48052">
    <property type="entry name" value="UNNAMED PRODUCT"/>
    <property type="match status" value="1"/>
</dbReference>
<name>A0AAD6KJ66_9ROSI</name>
<gene>
    <name evidence="16" type="ORF">OIU84_024362</name>
</gene>
<evidence type="ECO:0000256" key="3">
    <source>
        <dbReference type="ARBA" id="ARBA00022475"/>
    </source>
</evidence>
<dbReference type="Pfam" id="PF13855">
    <property type="entry name" value="LRR_8"/>
    <property type="match status" value="2"/>
</dbReference>
<dbReference type="Proteomes" id="UP001162972">
    <property type="component" value="Chromosome 16"/>
</dbReference>